<keyword evidence="1" id="KW-1133">Transmembrane helix</keyword>
<evidence type="ECO:0000259" key="2">
    <source>
        <dbReference type="Pfam" id="PF18329"/>
    </source>
</evidence>
<keyword evidence="1" id="KW-0472">Membrane</keyword>
<protein>
    <recommendedName>
        <fullName evidence="2">Surface glycan-binding protein B xyloglucan binding domain-containing protein</fullName>
    </recommendedName>
</protein>
<dbReference type="EMBL" id="LT629740">
    <property type="protein sequence ID" value="SDT44284.1"/>
    <property type="molecule type" value="Genomic_DNA"/>
</dbReference>
<name>A0A1H2AED9_MUCMA</name>
<organism evidence="3 4">
    <name type="scientific">Mucilaginibacter mallensis</name>
    <dbReference type="NCBI Taxonomy" id="652787"/>
    <lineage>
        <taxon>Bacteria</taxon>
        <taxon>Pseudomonadati</taxon>
        <taxon>Bacteroidota</taxon>
        <taxon>Sphingobacteriia</taxon>
        <taxon>Sphingobacteriales</taxon>
        <taxon>Sphingobacteriaceae</taxon>
        <taxon>Mucilaginibacter</taxon>
    </lineage>
</organism>
<keyword evidence="4" id="KW-1185">Reference proteome</keyword>
<dbReference type="GO" id="GO:0030247">
    <property type="term" value="F:polysaccharide binding"/>
    <property type="evidence" value="ECO:0007669"/>
    <property type="project" value="InterPro"/>
</dbReference>
<dbReference type="Proteomes" id="UP000199679">
    <property type="component" value="Chromosome I"/>
</dbReference>
<reference evidence="3 4" key="1">
    <citation type="submission" date="2016-10" db="EMBL/GenBank/DDBJ databases">
        <authorList>
            <person name="de Groot N.N."/>
        </authorList>
    </citation>
    <scope>NUCLEOTIDE SEQUENCE [LARGE SCALE GENOMIC DNA]</scope>
    <source>
        <strain evidence="3 4">MP1X4</strain>
    </source>
</reference>
<dbReference type="InterPro" id="IPR040475">
    <property type="entry name" value="SGBP_B_XBD"/>
</dbReference>
<evidence type="ECO:0000313" key="3">
    <source>
        <dbReference type="EMBL" id="SDT44284.1"/>
    </source>
</evidence>
<dbReference type="InterPro" id="IPR013783">
    <property type="entry name" value="Ig-like_fold"/>
</dbReference>
<sequence>MKNNLDIRLYFLPLFFAMMALLPACKKSSNSGAAPIVTSIRMYHPSPKDTLLSTGNPKTDPTWAGGTGQYVVIIGQNLQNATEIDFDGVPTQFNAALFAPNSAVVQIPNIVYSTIDTTKLYTLHYKTPAGSTTFSFKLGPPAPIIMSISDVFANPGDSVYLYGANLVLVQQFTYGGTKIPKFNSSTDGTSLGFLMPATTSNKLIMVTTKSGTALDTINAKPIIAGISNCNANQGDSIYVYGSYLKTIQSFSFGGATITNFTSSPTGSYVSFVAPASSSYSSGPVTIVTSYGTASTVYNVNTQNGVTNGLLANFEWGNYFGYSWYGDISMAFSPVADFNGPLGTDNTMYIYFNSPVLAAGASKYAPLGNDNATSNPANFWMPVANLTDPPSNWAIQFEISVANPWNGGTLYIETAFAGDSYVARYEPWKNTVAFKTKGWETVTIPLSNFKSTVNQLGDGVSITQISQLLGPTGANSYNMTLKNFDTSPTTTGFYAAIDNIRCVKIK</sequence>
<dbReference type="RefSeq" id="WP_157682204.1">
    <property type="nucleotide sequence ID" value="NZ_LT629740.1"/>
</dbReference>
<feature type="transmembrane region" description="Helical" evidence="1">
    <location>
        <begin position="7"/>
        <end position="24"/>
    </location>
</feature>
<dbReference type="Pfam" id="PF18329">
    <property type="entry name" value="SGBP_B_XBD"/>
    <property type="match status" value="1"/>
</dbReference>
<accession>A0A1H2AED9</accession>
<proteinExistence type="predicted"/>
<evidence type="ECO:0000256" key="1">
    <source>
        <dbReference type="SAM" id="Phobius"/>
    </source>
</evidence>
<evidence type="ECO:0000313" key="4">
    <source>
        <dbReference type="Proteomes" id="UP000199679"/>
    </source>
</evidence>
<feature type="domain" description="Surface glycan-binding protein B xyloglucan binding" evidence="2">
    <location>
        <begin position="307"/>
        <end position="503"/>
    </location>
</feature>
<dbReference type="STRING" id="652787.SAMN05216490_3498"/>
<gene>
    <name evidence="3" type="ORF">SAMN05216490_3498</name>
</gene>
<dbReference type="Gene3D" id="2.60.40.10">
    <property type="entry name" value="Immunoglobulins"/>
    <property type="match status" value="3"/>
</dbReference>
<keyword evidence="1" id="KW-0812">Transmembrane</keyword>
<dbReference type="OrthoDB" id="660167at2"/>
<dbReference type="AlphaFoldDB" id="A0A1H2AED9"/>